<feature type="region of interest" description="Disordered" evidence="1">
    <location>
        <begin position="1"/>
        <end position="51"/>
    </location>
</feature>
<dbReference type="AlphaFoldDB" id="A0A0E9WBQ6"/>
<feature type="compositionally biased region" description="Polar residues" evidence="1">
    <location>
        <begin position="21"/>
        <end position="37"/>
    </location>
</feature>
<dbReference type="EMBL" id="GBXM01020851">
    <property type="protein sequence ID" value="JAH87726.1"/>
    <property type="molecule type" value="Transcribed_RNA"/>
</dbReference>
<accession>A0A0E9WBQ6</accession>
<proteinExistence type="predicted"/>
<name>A0A0E9WBQ6_ANGAN</name>
<reference evidence="2" key="2">
    <citation type="journal article" date="2015" name="Fish Shellfish Immunol.">
        <title>Early steps in the European eel (Anguilla anguilla)-Vibrio vulnificus interaction in the gills: Role of the RtxA13 toxin.</title>
        <authorList>
            <person name="Callol A."/>
            <person name="Pajuelo D."/>
            <person name="Ebbesson L."/>
            <person name="Teles M."/>
            <person name="MacKenzie S."/>
            <person name="Amaro C."/>
        </authorList>
    </citation>
    <scope>NUCLEOTIDE SEQUENCE</scope>
</reference>
<feature type="compositionally biased region" description="Low complexity" evidence="1">
    <location>
        <begin position="7"/>
        <end position="20"/>
    </location>
</feature>
<protein>
    <submittedName>
        <fullName evidence="2">Uncharacterized protein</fullName>
    </submittedName>
</protein>
<organism evidence="2">
    <name type="scientific">Anguilla anguilla</name>
    <name type="common">European freshwater eel</name>
    <name type="synonym">Muraena anguilla</name>
    <dbReference type="NCBI Taxonomy" id="7936"/>
    <lineage>
        <taxon>Eukaryota</taxon>
        <taxon>Metazoa</taxon>
        <taxon>Chordata</taxon>
        <taxon>Craniata</taxon>
        <taxon>Vertebrata</taxon>
        <taxon>Euteleostomi</taxon>
        <taxon>Actinopterygii</taxon>
        <taxon>Neopterygii</taxon>
        <taxon>Teleostei</taxon>
        <taxon>Anguilliformes</taxon>
        <taxon>Anguillidae</taxon>
        <taxon>Anguilla</taxon>
    </lineage>
</organism>
<evidence type="ECO:0000313" key="2">
    <source>
        <dbReference type="EMBL" id="JAH87726.1"/>
    </source>
</evidence>
<evidence type="ECO:0000256" key="1">
    <source>
        <dbReference type="SAM" id="MobiDB-lite"/>
    </source>
</evidence>
<reference evidence="2" key="1">
    <citation type="submission" date="2014-11" db="EMBL/GenBank/DDBJ databases">
        <authorList>
            <person name="Amaro Gonzalez C."/>
        </authorList>
    </citation>
    <scope>NUCLEOTIDE SEQUENCE</scope>
</reference>
<sequence>MISGFIDKSGSDGSSHGVDSLNRQHAGSISNNQTHQQYGHWVIPSERRAPE</sequence>